<evidence type="ECO:0000313" key="3">
    <source>
        <dbReference type="EMBL" id="MCD2197876.1"/>
    </source>
</evidence>
<feature type="compositionally biased region" description="Pro residues" evidence="1">
    <location>
        <begin position="222"/>
        <end position="237"/>
    </location>
</feature>
<evidence type="ECO:0000256" key="2">
    <source>
        <dbReference type="SAM" id="Phobius"/>
    </source>
</evidence>
<protein>
    <recommendedName>
        <fullName evidence="5">DUF732 domain-containing protein</fullName>
    </recommendedName>
</protein>
<keyword evidence="2" id="KW-0472">Membrane</keyword>
<feature type="region of interest" description="Disordered" evidence="1">
    <location>
        <begin position="164"/>
        <end position="237"/>
    </location>
</feature>
<keyword evidence="4" id="KW-1185">Reference proteome</keyword>
<evidence type="ECO:0008006" key="5">
    <source>
        <dbReference type="Google" id="ProtNLM"/>
    </source>
</evidence>
<sequence>MTTTIDPVEGVDDDTSPTGSSRSVGRTVLVIGVTAVLLLAIAAGVAFAFAHNSSPAPTPVAEQAPVVPTASPTPAEQFLTRWHEVAPGVAARRSDYTWTRLGVSACNLIGVPGITAGALSRVLGSNPNLMSTAEGSHFLEVADANLCPDHDYVAAPTLTVPDVPSPSLPDFGDLSSSSGSGSIPNVHVSPPTVTAPKIPGSGSPSGSGGGHTYHPPTITRVSPPPVLKPQPIEPIGS</sequence>
<dbReference type="EMBL" id="JAJNDB010000010">
    <property type="protein sequence ID" value="MCD2197876.1"/>
    <property type="molecule type" value="Genomic_DNA"/>
</dbReference>
<comment type="caution">
    <text evidence="3">The sequence shown here is derived from an EMBL/GenBank/DDBJ whole genome shotgun (WGS) entry which is preliminary data.</text>
</comment>
<feature type="compositionally biased region" description="Low complexity" evidence="1">
    <location>
        <begin position="168"/>
        <end position="182"/>
    </location>
</feature>
<evidence type="ECO:0000313" key="4">
    <source>
        <dbReference type="Proteomes" id="UP001199469"/>
    </source>
</evidence>
<feature type="transmembrane region" description="Helical" evidence="2">
    <location>
        <begin position="28"/>
        <end position="50"/>
    </location>
</feature>
<keyword evidence="2" id="KW-0812">Transmembrane</keyword>
<proteinExistence type="predicted"/>
<organism evidence="3 4">
    <name type="scientific">Actinomycetospora endophytica</name>
    <dbReference type="NCBI Taxonomy" id="2291215"/>
    <lineage>
        <taxon>Bacteria</taxon>
        <taxon>Bacillati</taxon>
        <taxon>Actinomycetota</taxon>
        <taxon>Actinomycetes</taxon>
        <taxon>Pseudonocardiales</taxon>
        <taxon>Pseudonocardiaceae</taxon>
        <taxon>Actinomycetospora</taxon>
    </lineage>
</organism>
<keyword evidence="2" id="KW-1133">Transmembrane helix</keyword>
<reference evidence="3 4" key="1">
    <citation type="submission" date="2021-11" db="EMBL/GenBank/DDBJ databases">
        <title>Draft genome sequence of Actinomycetospora sp. SF1 isolated from the rhizosphere soil.</title>
        <authorList>
            <person name="Duangmal K."/>
            <person name="Chantavorakit T."/>
        </authorList>
    </citation>
    <scope>NUCLEOTIDE SEQUENCE [LARGE SCALE GENOMIC DNA]</scope>
    <source>
        <strain evidence="3 4">TBRC 5722</strain>
    </source>
</reference>
<dbReference type="RefSeq" id="WP_230740286.1">
    <property type="nucleotide sequence ID" value="NZ_JAJNDB010000010.1"/>
</dbReference>
<name>A0ABS8PKD2_9PSEU</name>
<feature type="region of interest" description="Disordered" evidence="1">
    <location>
        <begin position="1"/>
        <end position="22"/>
    </location>
</feature>
<gene>
    <name evidence="3" type="ORF">LQ327_31355</name>
</gene>
<dbReference type="Proteomes" id="UP001199469">
    <property type="component" value="Unassembled WGS sequence"/>
</dbReference>
<accession>A0ABS8PKD2</accession>
<evidence type="ECO:0000256" key="1">
    <source>
        <dbReference type="SAM" id="MobiDB-lite"/>
    </source>
</evidence>